<dbReference type="PANTHER" id="PTHR43737">
    <property type="entry name" value="BLL7424 PROTEIN"/>
    <property type="match status" value="1"/>
</dbReference>
<protein>
    <recommendedName>
        <fullName evidence="3">Sulfatase</fullName>
    </recommendedName>
</protein>
<dbReference type="PROSITE" id="PS51318">
    <property type="entry name" value="TAT"/>
    <property type="match status" value="1"/>
</dbReference>
<dbReference type="PANTHER" id="PTHR43737:SF1">
    <property type="entry name" value="DUF1501 DOMAIN-CONTAINING PROTEIN"/>
    <property type="match status" value="1"/>
</dbReference>
<keyword evidence="2" id="KW-1185">Reference proteome</keyword>
<dbReference type="Gene3D" id="3.40.720.10">
    <property type="entry name" value="Alkaline Phosphatase, subunit A"/>
    <property type="match status" value="1"/>
</dbReference>
<dbReference type="SUPFAM" id="SSF53649">
    <property type="entry name" value="Alkaline phosphatase-like"/>
    <property type="match status" value="1"/>
</dbReference>
<evidence type="ECO:0000313" key="1">
    <source>
        <dbReference type="EMBL" id="QDU47513.1"/>
    </source>
</evidence>
<dbReference type="Pfam" id="PF07394">
    <property type="entry name" value="DUF1501"/>
    <property type="match status" value="1"/>
</dbReference>
<sequence length="478" mass="53230">MNTIDEITRRRFLTSGKNLVGGAALMSMLGQSAIGSPAAQPVGPHFAPKAKRVIYLHMVGGPAQMDLFDYKPAMQEMYDKDLPDSIRKGQRLTTMTSGQARFPIAPSRFKFSQAGECGMWMNTELLPWMAKKADDICLMRSLNTEAINHEPAIAAMQTGNQVTGRPCLGSWASYGLGTMNENLPSFVVLVAVPSNREQEQAISSRLWSSGYLPGQFAGVSFRSKGDPILYINNPPGVPDALRKKSIDGLNRLNEINYGALGDPEIQTRIQQYEMAFRMQASVPELTDMSSEPKHIFDLYGEDVQKPGSFANTALMARRLAERGVRFIQVYHNNWDHHSNVGGRMPDQCKDVDQPCYALLEDLEQRGMLDETLVIWGGEFGRTIYSQGSLSKTNYGRDHHPRCFSMWMAGGGAKPGTVYGETDDFSYNIVRDPLHIRDFHATVLHLLGFDHEQFSYKFQGLNQKLTGVLPAHVVKDLLA</sequence>
<dbReference type="KEGG" id="sdyn:Mal52_60450"/>
<dbReference type="Proteomes" id="UP000319383">
    <property type="component" value="Chromosome"/>
</dbReference>
<dbReference type="InterPro" id="IPR010869">
    <property type="entry name" value="DUF1501"/>
</dbReference>
<organism evidence="1 2">
    <name type="scientific">Symmachiella dynata</name>
    <dbReference type="NCBI Taxonomy" id="2527995"/>
    <lineage>
        <taxon>Bacteria</taxon>
        <taxon>Pseudomonadati</taxon>
        <taxon>Planctomycetota</taxon>
        <taxon>Planctomycetia</taxon>
        <taxon>Planctomycetales</taxon>
        <taxon>Planctomycetaceae</taxon>
        <taxon>Symmachiella</taxon>
    </lineage>
</organism>
<dbReference type="InterPro" id="IPR006311">
    <property type="entry name" value="TAT_signal"/>
</dbReference>
<dbReference type="InterPro" id="IPR017850">
    <property type="entry name" value="Alkaline_phosphatase_core_sf"/>
</dbReference>
<evidence type="ECO:0008006" key="3">
    <source>
        <dbReference type="Google" id="ProtNLM"/>
    </source>
</evidence>
<accession>A0A517ZYJ1</accession>
<reference evidence="1 2" key="1">
    <citation type="submission" date="2019-02" db="EMBL/GenBank/DDBJ databases">
        <title>Deep-cultivation of Planctomycetes and their phenomic and genomic characterization uncovers novel biology.</title>
        <authorList>
            <person name="Wiegand S."/>
            <person name="Jogler M."/>
            <person name="Boedeker C."/>
            <person name="Pinto D."/>
            <person name="Vollmers J."/>
            <person name="Rivas-Marin E."/>
            <person name="Kohn T."/>
            <person name="Peeters S.H."/>
            <person name="Heuer A."/>
            <person name="Rast P."/>
            <person name="Oberbeckmann S."/>
            <person name="Bunk B."/>
            <person name="Jeske O."/>
            <person name="Meyerdierks A."/>
            <person name="Storesund J.E."/>
            <person name="Kallscheuer N."/>
            <person name="Luecker S."/>
            <person name="Lage O.M."/>
            <person name="Pohl T."/>
            <person name="Merkel B.J."/>
            <person name="Hornburger P."/>
            <person name="Mueller R.-W."/>
            <person name="Bruemmer F."/>
            <person name="Labrenz M."/>
            <person name="Spormann A.M."/>
            <person name="Op den Camp H."/>
            <person name="Overmann J."/>
            <person name="Amann R."/>
            <person name="Jetten M.S.M."/>
            <person name="Mascher T."/>
            <person name="Medema M.H."/>
            <person name="Devos D.P."/>
            <person name="Kaster A.-K."/>
            <person name="Ovreas L."/>
            <person name="Rohde M."/>
            <person name="Galperin M.Y."/>
            <person name="Jogler C."/>
        </authorList>
    </citation>
    <scope>NUCLEOTIDE SEQUENCE [LARGE SCALE GENOMIC DNA]</scope>
    <source>
        <strain evidence="1 2">Mal52</strain>
    </source>
</reference>
<dbReference type="AlphaFoldDB" id="A0A517ZYJ1"/>
<gene>
    <name evidence="1" type="ORF">Mal52_60450</name>
</gene>
<dbReference type="EMBL" id="CP036276">
    <property type="protein sequence ID" value="QDU47513.1"/>
    <property type="molecule type" value="Genomic_DNA"/>
</dbReference>
<proteinExistence type="predicted"/>
<evidence type="ECO:0000313" key="2">
    <source>
        <dbReference type="Proteomes" id="UP000319383"/>
    </source>
</evidence>
<name>A0A517ZYJ1_9PLAN</name>
<dbReference type="RefSeq" id="WP_145380323.1">
    <property type="nucleotide sequence ID" value="NZ_CP036276.1"/>
</dbReference>